<comment type="similarity">
    <text evidence="1">Belongs to the RelE toxin family.</text>
</comment>
<keyword evidence="4" id="KW-1185">Reference proteome</keyword>
<evidence type="ECO:0000313" key="3">
    <source>
        <dbReference type="EMBL" id="MCC2157013.1"/>
    </source>
</evidence>
<gene>
    <name evidence="3" type="ORF">LKD20_07670</name>
</gene>
<evidence type="ECO:0000256" key="2">
    <source>
        <dbReference type="ARBA" id="ARBA00022649"/>
    </source>
</evidence>
<organism evidence="3 4">
    <name type="scientific">Veillonella fallax</name>
    <dbReference type="NCBI Taxonomy" id="2881272"/>
    <lineage>
        <taxon>Bacteria</taxon>
        <taxon>Bacillati</taxon>
        <taxon>Bacillota</taxon>
        <taxon>Negativicutes</taxon>
        <taxon>Veillonellales</taxon>
        <taxon>Veillonellaceae</taxon>
        <taxon>Veillonella</taxon>
    </lineage>
</organism>
<dbReference type="PANTHER" id="PTHR35601:SF1">
    <property type="entry name" value="TOXIN RELE"/>
    <property type="match status" value="1"/>
</dbReference>
<dbReference type="PANTHER" id="PTHR35601">
    <property type="entry name" value="TOXIN RELE"/>
    <property type="match status" value="1"/>
</dbReference>
<evidence type="ECO:0000256" key="1">
    <source>
        <dbReference type="ARBA" id="ARBA00006226"/>
    </source>
</evidence>
<dbReference type="Pfam" id="PF05016">
    <property type="entry name" value="ParE_toxin"/>
    <property type="match status" value="1"/>
</dbReference>
<keyword evidence="2" id="KW-1277">Toxin-antitoxin system</keyword>
<dbReference type="SUPFAM" id="SSF143011">
    <property type="entry name" value="RelE-like"/>
    <property type="match status" value="1"/>
</dbReference>
<sequence length="58" mass="6803">MKNVDNVENPRYSGKSLTCNKPGLWHYRIGNYRVIADINDDRCIILALEVGYRKDIYK</sequence>
<dbReference type="Proteomes" id="UP001198241">
    <property type="component" value="Unassembled WGS sequence"/>
</dbReference>
<dbReference type="InterPro" id="IPR035093">
    <property type="entry name" value="RelE/ParE_toxin_dom_sf"/>
</dbReference>
<dbReference type="Gene3D" id="3.30.2310.20">
    <property type="entry name" value="RelE-like"/>
    <property type="match status" value="1"/>
</dbReference>
<dbReference type="EMBL" id="JAJEQD010000015">
    <property type="protein sequence ID" value="MCC2157013.1"/>
    <property type="molecule type" value="Genomic_DNA"/>
</dbReference>
<proteinExistence type="inferred from homology"/>
<name>A0ABS8F3I4_9FIRM</name>
<evidence type="ECO:0000313" key="4">
    <source>
        <dbReference type="Proteomes" id="UP001198241"/>
    </source>
</evidence>
<comment type="caution">
    <text evidence="3">The sequence shown here is derived from an EMBL/GenBank/DDBJ whole genome shotgun (WGS) entry which is preliminary data.</text>
</comment>
<dbReference type="InterPro" id="IPR007712">
    <property type="entry name" value="RelE/ParE_toxin"/>
</dbReference>
<reference evidence="3 4" key="1">
    <citation type="submission" date="2021-10" db="EMBL/GenBank/DDBJ databases">
        <title>Anaerobic single-cell dispensing facilitates the cultivation of human gut bacteria.</title>
        <authorList>
            <person name="Afrizal A."/>
        </authorList>
    </citation>
    <scope>NUCLEOTIDE SEQUENCE [LARGE SCALE GENOMIC DNA]</scope>
    <source>
        <strain evidence="3 4">CLA-AA-H247</strain>
    </source>
</reference>
<protein>
    <submittedName>
        <fullName evidence="3">Type II toxin-antitoxin system RelE/ParE family toxin</fullName>
    </submittedName>
</protein>
<accession>A0ABS8F3I4</accession>